<dbReference type="PANTHER" id="PTHR21646:SF39">
    <property type="entry name" value="UBIQUITIN CARBOXYL-TERMINAL HYDROLASE 16"/>
    <property type="match status" value="1"/>
</dbReference>
<feature type="compositionally biased region" description="Basic and acidic residues" evidence="1">
    <location>
        <begin position="371"/>
        <end position="397"/>
    </location>
</feature>
<feature type="region of interest" description="Disordered" evidence="1">
    <location>
        <begin position="168"/>
        <end position="211"/>
    </location>
</feature>
<feature type="compositionally biased region" description="Pro residues" evidence="1">
    <location>
        <begin position="478"/>
        <end position="488"/>
    </location>
</feature>
<feature type="domain" description="USP" evidence="2">
    <location>
        <begin position="31"/>
        <end position="1065"/>
    </location>
</feature>
<dbReference type="InterPro" id="IPR028889">
    <property type="entry name" value="USP"/>
</dbReference>
<dbReference type="SUPFAM" id="SSF54001">
    <property type="entry name" value="Cysteine proteinases"/>
    <property type="match status" value="1"/>
</dbReference>
<dbReference type="OrthoDB" id="420187at2759"/>
<dbReference type="Gene3D" id="3.90.70.10">
    <property type="entry name" value="Cysteine proteinases"/>
    <property type="match status" value="2"/>
</dbReference>
<gene>
    <name evidence="3" type="primary">usp16</name>
    <name evidence="3" type="ORF">A0H81_02630</name>
</gene>
<keyword evidence="3" id="KW-0378">Hydrolase</keyword>
<feature type="compositionally biased region" description="Basic residues" evidence="1">
    <location>
        <begin position="789"/>
        <end position="800"/>
    </location>
</feature>
<feature type="region of interest" description="Disordered" evidence="1">
    <location>
        <begin position="1"/>
        <end position="31"/>
    </location>
</feature>
<proteinExistence type="predicted"/>
<feature type="compositionally biased region" description="Low complexity" evidence="1">
    <location>
        <begin position="778"/>
        <end position="788"/>
    </location>
</feature>
<evidence type="ECO:0000313" key="3">
    <source>
        <dbReference type="EMBL" id="OBZ78363.1"/>
    </source>
</evidence>
<dbReference type="Pfam" id="PF00443">
    <property type="entry name" value="UCH"/>
    <property type="match status" value="1"/>
</dbReference>
<feature type="compositionally biased region" description="Low complexity" evidence="1">
    <location>
        <begin position="444"/>
        <end position="457"/>
    </location>
</feature>
<feature type="compositionally biased region" description="Basic and acidic residues" evidence="1">
    <location>
        <begin position="312"/>
        <end position="336"/>
    </location>
</feature>
<feature type="compositionally biased region" description="Basic and acidic residues" evidence="1">
    <location>
        <begin position="411"/>
        <end position="443"/>
    </location>
</feature>
<accession>A0A1C7MND0</accession>
<dbReference type="AlphaFoldDB" id="A0A1C7MND0"/>
<feature type="region of interest" description="Disordered" evidence="1">
    <location>
        <begin position="614"/>
        <end position="658"/>
    </location>
</feature>
<feature type="region of interest" description="Disordered" evidence="1">
    <location>
        <begin position="852"/>
        <end position="879"/>
    </location>
</feature>
<name>A0A1C7MND0_GRIFR</name>
<dbReference type="EMBL" id="LUGG01000002">
    <property type="protein sequence ID" value="OBZ78363.1"/>
    <property type="molecule type" value="Genomic_DNA"/>
</dbReference>
<dbReference type="GO" id="GO:0004843">
    <property type="term" value="F:cysteine-type deubiquitinase activity"/>
    <property type="evidence" value="ECO:0007669"/>
    <property type="project" value="UniProtKB-EC"/>
</dbReference>
<evidence type="ECO:0000259" key="2">
    <source>
        <dbReference type="PROSITE" id="PS50235"/>
    </source>
</evidence>
<feature type="compositionally biased region" description="Acidic residues" evidence="1">
    <location>
        <begin position="805"/>
        <end position="819"/>
    </location>
</feature>
<keyword evidence="4" id="KW-1185">Reference proteome</keyword>
<sequence length="1065" mass="116261">MAKHKKTQTPQEMYKARKQREEDEKNANLPPGLINHGNTCFMNSTLQGLIATRLLYDLVHFTPVPPTLHSAMGAPIMARRSPQLTNGHDLGGQYEQPWVESMPLGDIFIATMRKAWGFQDARRRESMSPKEILTTIGHKYDQYLDFRQQDAHEFLRHMLDAMRMEELDVIKKRQPPPPKEKERRGRRTHALPPPSSSDPSIPIPSPAPTLDALAPEDKLESFVDMLFGGRLASILVCEKCKKISVTHEEFNDLSLSIKPEDYVKARKRDRIRKLADKLRILPPGMQRSSSVPASPLRRSSEEPPPEEPPENEDPRRNSFDHAGAEGEARNSVREMAVESLGITLPSVVTEDEGVVEGGDEKEVSHVSFSESTERKDDEGSQVKDKGKDKKEKDDDAWAKLSRRISVSMKMGRRDKDSRPPSRMADRGRKAEIKEAARENKNAESESSAHSSLAPAARTGDAGSDVGYASDNVQGRGPSPSPVASPLPASPLLASTRLPNIRRTSAQFVHKRAKSPAAPKLSHAESSYLRHILADVHPSSGNPLAMLQHAFAGTGTNGVPSSPSLSAQALWAKLGHMPGIEECLRMFTAVEIMEGDNMVGCHRCWKIANGTYRPRRKAEVDENEAGSESEQSEADEEKRGKPVSVTAAESAQGATVKASEDALLSSPDLSSSGRVSPASASVLSTTVTMTSSLIDDTASISSAPTTVASAIPLRRADSSPADDKRPAKLSTGSSTFGGLPIPLISTTAPESPHSAPASTRNMERSRSADALPQHWTPGATAAAASLLTPRARRRARSKKARKDGAEDSSDSSDDSYDESGSDSSADNSVYSDVSSLASPLASPAMSPNASVEKLLVPTPPSSSRAPSKQPSPPKVPRSKQVIPRRMYKRYLISTPPPILVVHLKRFQQTSKTYSVSFTSGFKKLDDFVAFPEYLDLAPYLAPKKEEFGLGKKGPAKLKVNGKAKNHEHCMYRLYAVVVHIGNMLGGHYIAYTALPSSNPPPASVSGSDYSSTPTLGDHPSHILEITTEHHHKHSRQWAYISDTIVRLTTLEEVLKAKAYICMYERI</sequence>
<dbReference type="Proteomes" id="UP000092993">
    <property type="component" value="Unassembled WGS sequence"/>
</dbReference>
<dbReference type="STRING" id="5627.A0A1C7MND0"/>
<dbReference type="PROSITE" id="PS00972">
    <property type="entry name" value="USP_1"/>
    <property type="match status" value="1"/>
</dbReference>
<comment type="caution">
    <text evidence="3">The sequence shown here is derived from an EMBL/GenBank/DDBJ whole genome shotgun (WGS) entry which is preliminary data.</text>
</comment>
<dbReference type="InterPro" id="IPR018200">
    <property type="entry name" value="USP_CS"/>
</dbReference>
<evidence type="ECO:0000313" key="4">
    <source>
        <dbReference type="Proteomes" id="UP000092993"/>
    </source>
</evidence>
<feature type="compositionally biased region" description="Acidic residues" evidence="1">
    <location>
        <begin position="620"/>
        <end position="634"/>
    </location>
</feature>
<feature type="region of interest" description="Disordered" evidence="1">
    <location>
        <begin position="278"/>
        <end position="496"/>
    </location>
</feature>
<feature type="region of interest" description="Disordered" evidence="1">
    <location>
        <begin position="710"/>
        <end position="829"/>
    </location>
</feature>
<dbReference type="PROSITE" id="PS00973">
    <property type="entry name" value="USP_2"/>
    <property type="match status" value="1"/>
</dbReference>
<dbReference type="InterPro" id="IPR038765">
    <property type="entry name" value="Papain-like_cys_pep_sf"/>
</dbReference>
<dbReference type="PROSITE" id="PS50235">
    <property type="entry name" value="USP_3"/>
    <property type="match status" value="1"/>
</dbReference>
<evidence type="ECO:0000256" key="1">
    <source>
        <dbReference type="SAM" id="MobiDB-lite"/>
    </source>
</evidence>
<dbReference type="GO" id="GO:0005634">
    <property type="term" value="C:nucleus"/>
    <property type="evidence" value="ECO:0007669"/>
    <property type="project" value="UniProtKB-SubCell"/>
</dbReference>
<dbReference type="InterPro" id="IPR050185">
    <property type="entry name" value="Ub_carboxyl-term_hydrolase"/>
</dbReference>
<dbReference type="GO" id="GO:0006508">
    <property type="term" value="P:proteolysis"/>
    <property type="evidence" value="ECO:0007669"/>
    <property type="project" value="UniProtKB-KW"/>
</dbReference>
<feature type="compositionally biased region" description="Basic and acidic residues" evidence="1">
    <location>
        <begin position="713"/>
        <end position="725"/>
    </location>
</feature>
<reference evidence="3 4" key="1">
    <citation type="submission" date="2016-03" db="EMBL/GenBank/DDBJ databases">
        <title>Whole genome sequencing of Grifola frondosa 9006-11.</title>
        <authorList>
            <person name="Min B."/>
            <person name="Park H."/>
            <person name="Kim J.-G."/>
            <person name="Cho H."/>
            <person name="Oh Y.-L."/>
            <person name="Kong W.-S."/>
            <person name="Choi I.-G."/>
        </authorList>
    </citation>
    <scope>NUCLEOTIDE SEQUENCE [LARGE SCALE GENOMIC DNA]</scope>
    <source>
        <strain evidence="3 4">9006-11</strain>
    </source>
</reference>
<dbReference type="PANTHER" id="PTHR21646">
    <property type="entry name" value="UBIQUITIN CARBOXYL-TERMINAL HYDROLASE"/>
    <property type="match status" value="1"/>
</dbReference>
<dbReference type="GO" id="GO:0016579">
    <property type="term" value="P:protein deubiquitination"/>
    <property type="evidence" value="ECO:0007669"/>
    <property type="project" value="InterPro"/>
</dbReference>
<dbReference type="InterPro" id="IPR001394">
    <property type="entry name" value="Peptidase_C19_UCH"/>
</dbReference>
<feature type="compositionally biased region" description="Pro residues" evidence="1">
    <location>
        <begin position="191"/>
        <end position="207"/>
    </location>
</feature>
<dbReference type="OMA" id="HTYEDFY"/>
<organism evidence="3 4">
    <name type="scientific">Grifola frondosa</name>
    <name type="common">Maitake</name>
    <name type="synonym">Polyporus frondosus</name>
    <dbReference type="NCBI Taxonomy" id="5627"/>
    <lineage>
        <taxon>Eukaryota</taxon>
        <taxon>Fungi</taxon>
        <taxon>Dikarya</taxon>
        <taxon>Basidiomycota</taxon>
        <taxon>Agaricomycotina</taxon>
        <taxon>Agaricomycetes</taxon>
        <taxon>Polyporales</taxon>
        <taxon>Grifolaceae</taxon>
        <taxon>Grifola</taxon>
    </lineage>
</organism>
<protein>
    <submittedName>
        <fullName evidence="3">Ubiquitin carboxyl-terminal hydrolase 16</fullName>
    </submittedName>
</protein>